<name>Q6CJ23_KLULA</name>
<evidence type="ECO:0000313" key="8">
    <source>
        <dbReference type="Proteomes" id="UP000000598"/>
    </source>
</evidence>
<evidence type="ECO:0000256" key="5">
    <source>
        <dbReference type="SAM" id="SignalP"/>
    </source>
</evidence>
<dbReference type="Proteomes" id="UP000000598">
    <property type="component" value="Chromosome F"/>
</dbReference>
<feature type="transmembrane region" description="Helical" evidence="4">
    <location>
        <begin position="539"/>
        <end position="557"/>
    </location>
</feature>
<dbReference type="KEGG" id="kla:KLLA0_F22088g"/>
<dbReference type="HOGENOM" id="CLU_023427_0_0_1"/>
<keyword evidence="8" id="KW-1185">Reference proteome</keyword>
<dbReference type="GO" id="GO:0004190">
    <property type="term" value="F:aspartic-type endopeptidase activity"/>
    <property type="evidence" value="ECO:0007669"/>
    <property type="project" value="InterPro"/>
</dbReference>
<protein>
    <submittedName>
        <fullName evidence="7">KLLA0F22088p</fullName>
    </submittedName>
</protein>
<feature type="disulfide bond" evidence="2">
    <location>
        <begin position="334"/>
        <end position="381"/>
    </location>
</feature>
<dbReference type="Gene3D" id="2.40.70.10">
    <property type="entry name" value="Acid Proteases"/>
    <property type="match status" value="2"/>
</dbReference>
<dbReference type="SUPFAM" id="SSF50630">
    <property type="entry name" value="Acid proteases"/>
    <property type="match status" value="1"/>
</dbReference>
<dbReference type="GO" id="GO:0006508">
    <property type="term" value="P:proteolysis"/>
    <property type="evidence" value="ECO:0007669"/>
    <property type="project" value="InterPro"/>
</dbReference>
<dbReference type="eggNOG" id="KOG1339">
    <property type="taxonomic scope" value="Eukaryota"/>
</dbReference>
<keyword evidence="4" id="KW-0472">Membrane</keyword>
<feature type="chain" id="PRO_5004271555" evidence="5">
    <location>
        <begin position="20"/>
        <end position="558"/>
    </location>
</feature>
<evidence type="ECO:0000256" key="1">
    <source>
        <dbReference type="ARBA" id="ARBA00007447"/>
    </source>
</evidence>
<evidence type="ECO:0000256" key="3">
    <source>
        <dbReference type="SAM" id="MobiDB-lite"/>
    </source>
</evidence>
<comment type="similarity">
    <text evidence="1">Belongs to the peptidase A1 family.</text>
</comment>
<gene>
    <name evidence="7" type="ORF">KLLA0_F22088g</name>
</gene>
<feature type="signal peptide" evidence="5">
    <location>
        <begin position="1"/>
        <end position="19"/>
    </location>
</feature>
<dbReference type="PaxDb" id="284590-Q6CJ23"/>
<dbReference type="AlphaFoldDB" id="Q6CJ23"/>
<dbReference type="FunCoup" id="Q6CJ23">
    <property type="interactions" value="16"/>
</dbReference>
<feature type="compositionally biased region" description="Polar residues" evidence="3">
    <location>
        <begin position="508"/>
        <end position="518"/>
    </location>
</feature>
<keyword evidence="4" id="KW-1133">Transmembrane helix</keyword>
<dbReference type="PRINTS" id="PR00792">
    <property type="entry name" value="PEPSIN"/>
</dbReference>
<evidence type="ECO:0000259" key="6">
    <source>
        <dbReference type="PROSITE" id="PS51767"/>
    </source>
</evidence>
<evidence type="ECO:0000256" key="4">
    <source>
        <dbReference type="SAM" id="Phobius"/>
    </source>
</evidence>
<dbReference type="InterPro" id="IPR034164">
    <property type="entry name" value="Pepsin-like_dom"/>
</dbReference>
<evidence type="ECO:0000313" key="7">
    <source>
        <dbReference type="EMBL" id="CAG98774.1"/>
    </source>
</evidence>
<dbReference type="InterPro" id="IPR033121">
    <property type="entry name" value="PEPTIDASE_A1"/>
</dbReference>
<proteinExistence type="inferred from homology"/>
<reference evidence="7 8" key="1">
    <citation type="journal article" date="2004" name="Nature">
        <title>Genome evolution in yeasts.</title>
        <authorList>
            <consortium name="Genolevures"/>
            <person name="Dujon B."/>
            <person name="Sherman D."/>
            <person name="Fischer G."/>
            <person name="Durrens P."/>
            <person name="Casaregola S."/>
            <person name="Lafontaine I."/>
            <person name="de Montigny J."/>
            <person name="Marck C."/>
            <person name="Neuveglise C."/>
            <person name="Talla E."/>
            <person name="Goffard N."/>
            <person name="Frangeul L."/>
            <person name="Aigle M."/>
            <person name="Anthouard V."/>
            <person name="Babour A."/>
            <person name="Barbe V."/>
            <person name="Barnay S."/>
            <person name="Blanchin S."/>
            <person name="Beckerich J.M."/>
            <person name="Beyne E."/>
            <person name="Bleykasten C."/>
            <person name="Boisrame A."/>
            <person name="Boyer J."/>
            <person name="Cattolico L."/>
            <person name="Confanioleri F."/>
            <person name="de Daruvar A."/>
            <person name="Despons L."/>
            <person name="Fabre E."/>
            <person name="Fairhead C."/>
            <person name="Ferry-Dumazet H."/>
            <person name="Groppi A."/>
            <person name="Hantraye F."/>
            <person name="Hennequin C."/>
            <person name="Jauniaux N."/>
            <person name="Joyet P."/>
            <person name="Kachouri R."/>
            <person name="Kerrest A."/>
            <person name="Koszul R."/>
            <person name="Lemaire M."/>
            <person name="Lesur I."/>
            <person name="Ma L."/>
            <person name="Muller H."/>
            <person name="Nicaud J.M."/>
            <person name="Nikolski M."/>
            <person name="Oztas S."/>
            <person name="Ozier-Kalogeropoulos O."/>
            <person name="Pellenz S."/>
            <person name="Potier S."/>
            <person name="Richard G.F."/>
            <person name="Straub M.L."/>
            <person name="Suleau A."/>
            <person name="Swennene D."/>
            <person name="Tekaia F."/>
            <person name="Wesolowski-Louvel M."/>
            <person name="Westhof E."/>
            <person name="Wirth B."/>
            <person name="Zeniou-Meyer M."/>
            <person name="Zivanovic I."/>
            <person name="Bolotin-Fukuhara M."/>
            <person name="Thierry A."/>
            <person name="Bouchier C."/>
            <person name="Caudron B."/>
            <person name="Scarpelli C."/>
            <person name="Gaillardin C."/>
            <person name="Weissenbach J."/>
            <person name="Wincker P."/>
            <person name="Souciet J.L."/>
        </authorList>
    </citation>
    <scope>NUCLEOTIDE SEQUENCE [LARGE SCALE GENOMIC DNA]</scope>
    <source>
        <strain evidence="8">ATCC 8585 / CBS 2359 / DSM 70799 / NBRC 1267 / NRRL Y-1140 / WM37</strain>
    </source>
</reference>
<keyword evidence="4" id="KW-0812">Transmembrane</keyword>
<dbReference type="OMA" id="KNIYMAM"/>
<sequence>MENYLVSLALVFLVHFALAADADTPSVVVGSDYSGLYYVNSTFGTPGQEQRLRIDLSQPYIWLVSGEIYPQCNKLGSGCLNGSLYYPLQSTTSNLVDDDYIRLQFLDLISINGTKYRDNMNFTQLSTLKNGTSLNDSNVLWNETQGWLTINSTSFILANETGSLVHGALGLSGPISVPASDSVSSLNFDDSYYFLTHLKNAGVIETSSYSLWVNNASNHSVDGQINRANAGTLLLGSVDPKYYDGDLISFGSIPFKDESSGYLSTGYPIVPMSRVSIANSEQEAVNLTDSSFLQPVFIHSRYLYSYLPLSLIIQVSIQTNAVYVESLDRWLVACDIGDMGSNLIFEFGNLNISVPTVDFLGATYNMYSNSSLRFTNGKEACYLKMYPNYATSFSVLGQSFIKNAYIVHDVDNSNIALAQAASDEAVEKAANNSPAKKIESSTIPYALPNNFTYDLAMSNSLATISSVLLNRFTATIASDGEIFTGRSFYDTSRTTSSSEHTSFIGPPGSTTKKNSGTPSAAAARIQNHFSSLTSPDKNIWGVSLALVICGLFGLALTL</sequence>
<keyword evidence="5" id="KW-0732">Signal</keyword>
<feature type="region of interest" description="Disordered" evidence="3">
    <location>
        <begin position="491"/>
        <end position="519"/>
    </location>
</feature>
<dbReference type="InterPro" id="IPR021109">
    <property type="entry name" value="Peptidase_aspartic_dom_sf"/>
</dbReference>
<feature type="compositionally biased region" description="Low complexity" evidence="3">
    <location>
        <begin position="491"/>
        <end position="502"/>
    </location>
</feature>
<dbReference type="PANTHER" id="PTHR47966:SF51">
    <property type="entry name" value="BETA-SITE APP-CLEAVING ENZYME, ISOFORM A-RELATED"/>
    <property type="match status" value="1"/>
</dbReference>
<dbReference type="EMBL" id="CR382126">
    <property type="protein sequence ID" value="CAG98774.1"/>
    <property type="molecule type" value="Genomic_DNA"/>
</dbReference>
<accession>Q6CJ23</accession>
<feature type="domain" description="Peptidase A1" evidence="6">
    <location>
        <begin position="37"/>
        <end position="418"/>
    </location>
</feature>
<organism evidence="7 8">
    <name type="scientific">Kluyveromyces lactis (strain ATCC 8585 / CBS 2359 / DSM 70799 / NBRC 1267 / NRRL Y-1140 / WM37)</name>
    <name type="common">Yeast</name>
    <name type="synonym">Candida sphaerica</name>
    <dbReference type="NCBI Taxonomy" id="284590"/>
    <lineage>
        <taxon>Eukaryota</taxon>
        <taxon>Fungi</taxon>
        <taxon>Dikarya</taxon>
        <taxon>Ascomycota</taxon>
        <taxon>Saccharomycotina</taxon>
        <taxon>Saccharomycetes</taxon>
        <taxon>Saccharomycetales</taxon>
        <taxon>Saccharomycetaceae</taxon>
        <taxon>Kluyveromyces</taxon>
    </lineage>
</organism>
<keyword evidence="2" id="KW-1015">Disulfide bond</keyword>
<dbReference type="CDD" id="cd05471">
    <property type="entry name" value="pepsin_like"/>
    <property type="match status" value="1"/>
</dbReference>
<evidence type="ECO:0000256" key="2">
    <source>
        <dbReference type="PIRSR" id="PIRSR601461-2"/>
    </source>
</evidence>
<dbReference type="PANTHER" id="PTHR47966">
    <property type="entry name" value="BETA-SITE APP-CLEAVING ENZYME, ISOFORM A-RELATED"/>
    <property type="match status" value="1"/>
</dbReference>
<dbReference type="PROSITE" id="PS51767">
    <property type="entry name" value="PEPTIDASE_A1"/>
    <property type="match status" value="1"/>
</dbReference>
<dbReference type="Pfam" id="PF00026">
    <property type="entry name" value="Asp"/>
    <property type="match status" value="1"/>
</dbReference>
<dbReference type="InterPro" id="IPR001461">
    <property type="entry name" value="Aspartic_peptidase_A1"/>
</dbReference>
<dbReference type="InParanoid" id="Q6CJ23"/>